<evidence type="ECO:0000313" key="2">
    <source>
        <dbReference type="Proteomes" id="UP000036681"/>
    </source>
</evidence>
<name>A0A0M3HSL7_ASCLU</name>
<organism evidence="2 3">
    <name type="scientific">Ascaris lumbricoides</name>
    <name type="common">Giant roundworm</name>
    <dbReference type="NCBI Taxonomy" id="6252"/>
    <lineage>
        <taxon>Eukaryota</taxon>
        <taxon>Metazoa</taxon>
        <taxon>Ecdysozoa</taxon>
        <taxon>Nematoda</taxon>
        <taxon>Chromadorea</taxon>
        <taxon>Rhabditida</taxon>
        <taxon>Spirurina</taxon>
        <taxon>Ascaridomorpha</taxon>
        <taxon>Ascaridoidea</taxon>
        <taxon>Ascarididae</taxon>
        <taxon>Ascaris</taxon>
    </lineage>
</organism>
<reference evidence="3" key="1">
    <citation type="submission" date="2017-02" db="UniProtKB">
        <authorList>
            <consortium name="WormBaseParasite"/>
        </authorList>
    </citation>
    <scope>IDENTIFICATION</scope>
</reference>
<proteinExistence type="predicted"/>
<dbReference type="Proteomes" id="UP000036681">
    <property type="component" value="Unplaced"/>
</dbReference>
<evidence type="ECO:0000313" key="3">
    <source>
        <dbReference type="WBParaSite" id="ALUE_0000548301-mRNA-1"/>
    </source>
</evidence>
<dbReference type="WBParaSite" id="ALUE_0000548301-mRNA-1">
    <property type="protein sequence ID" value="ALUE_0000548301-mRNA-1"/>
    <property type="gene ID" value="ALUE_0000548301"/>
</dbReference>
<feature type="region of interest" description="Disordered" evidence="1">
    <location>
        <begin position="1"/>
        <end position="56"/>
    </location>
</feature>
<accession>A0A0M3HSL7</accession>
<evidence type="ECO:0000256" key="1">
    <source>
        <dbReference type="SAM" id="MobiDB-lite"/>
    </source>
</evidence>
<sequence length="108" mass="11696">MNEAKKNELIPLPPISFEPSPSAPPPSYDDVANANKLPPINPYEPQRLAPINRATDKVTPQALISSTEPAPLAVTTPPVHIQPPTQLVILNDAKGVTQCPRCQVTNRF</sequence>
<keyword evidence="2" id="KW-1185">Reference proteome</keyword>
<feature type="compositionally biased region" description="Pro residues" evidence="1">
    <location>
        <begin position="11"/>
        <end position="27"/>
    </location>
</feature>
<dbReference type="AlphaFoldDB" id="A0A0M3HSL7"/>
<protein>
    <submittedName>
        <fullName evidence="3">LITAF domain-containing protein</fullName>
    </submittedName>
</protein>